<gene>
    <name evidence="1" type="ORF">TIFTF001_005935</name>
</gene>
<name>A0AA88D014_FICCA</name>
<evidence type="ECO:0000313" key="2">
    <source>
        <dbReference type="Proteomes" id="UP001187192"/>
    </source>
</evidence>
<sequence length="74" mass="8593">MKGELGGVHPFHTLLQLNCNSSMSDWCLIPSLTKLFTDGHYRLPPNPVHQQLKLEQDQKRRLRDLILRGKNKET</sequence>
<evidence type="ECO:0000313" key="1">
    <source>
        <dbReference type="EMBL" id="GMN36342.1"/>
    </source>
</evidence>
<protein>
    <submittedName>
        <fullName evidence="1">Uncharacterized protein</fullName>
    </submittedName>
</protein>
<dbReference type="EMBL" id="BTGU01000006">
    <property type="protein sequence ID" value="GMN36342.1"/>
    <property type="molecule type" value="Genomic_DNA"/>
</dbReference>
<reference evidence="1" key="1">
    <citation type="submission" date="2023-07" db="EMBL/GenBank/DDBJ databases">
        <title>draft genome sequence of fig (Ficus carica).</title>
        <authorList>
            <person name="Takahashi T."/>
            <person name="Nishimura K."/>
        </authorList>
    </citation>
    <scope>NUCLEOTIDE SEQUENCE</scope>
</reference>
<comment type="caution">
    <text evidence="1">The sequence shown here is derived from an EMBL/GenBank/DDBJ whole genome shotgun (WGS) entry which is preliminary data.</text>
</comment>
<keyword evidence="2" id="KW-1185">Reference proteome</keyword>
<accession>A0AA88D014</accession>
<proteinExistence type="predicted"/>
<dbReference type="AlphaFoldDB" id="A0AA88D014"/>
<organism evidence="1 2">
    <name type="scientific">Ficus carica</name>
    <name type="common">Common fig</name>
    <dbReference type="NCBI Taxonomy" id="3494"/>
    <lineage>
        <taxon>Eukaryota</taxon>
        <taxon>Viridiplantae</taxon>
        <taxon>Streptophyta</taxon>
        <taxon>Embryophyta</taxon>
        <taxon>Tracheophyta</taxon>
        <taxon>Spermatophyta</taxon>
        <taxon>Magnoliopsida</taxon>
        <taxon>eudicotyledons</taxon>
        <taxon>Gunneridae</taxon>
        <taxon>Pentapetalae</taxon>
        <taxon>rosids</taxon>
        <taxon>fabids</taxon>
        <taxon>Rosales</taxon>
        <taxon>Moraceae</taxon>
        <taxon>Ficeae</taxon>
        <taxon>Ficus</taxon>
    </lineage>
</organism>
<dbReference type="Proteomes" id="UP001187192">
    <property type="component" value="Unassembled WGS sequence"/>
</dbReference>